<dbReference type="InterPro" id="IPR008761">
    <property type="entry name" value="Peptidase_S37"/>
</dbReference>
<accession>A0A7Y4KPZ6</accession>
<keyword evidence="2 5" id="KW-0732">Signal</keyword>
<keyword evidence="1" id="KW-0645">Protease</keyword>
<organism evidence="6 7">
    <name type="scientific">Corallococcus exercitus</name>
    <dbReference type="NCBI Taxonomy" id="2316736"/>
    <lineage>
        <taxon>Bacteria</taxon>
        <taxon>Pseudomonadati</taxon>
        <taxon>Myxococcota</taxon>
        <taxon>Myxococcia</taxon>
        <taxon>Myxococcales</taxon>
        <taxon>Cystobacterineae</taxon>
        <taxon>Myxococcaceae</taxon>
        <taxon>Corallococcus</taxon>
    </lineage>
</organism>
<dbReference type="PANTHER" id="PTHR11010:SF38">
    <property type="entry name" value="LYSOSOMAL PRO-X CARBOXYPEPTIDASE"/>
    <property type="match status" value="1"/>
</dbReference>
<name>A0A7Y4KPZ6_9BACT</name>
<keyword evidence="7" id="KW-1185">Reference proteome</keyword>
<proteinExistence type="predicted"/>
<evidence type="ECO:0000313" key="7">
    <source>
        <dbReference type="Proteomes" id="UP000563426"/>
    </source>
</evidence>
<dbReference type="Proteomes" id="UP000563426">
    <property type="component" value="Unassembled WGS sequence"/>
</dbReference>
<dbReference type="Pfam" id="PF05576">
    <property type="entry name" value="Peptidase_S37"/>
    <property type="match status" value="1"/>
</dbReference>
<reference evidence="6 7" key="1">
    <citation type="submission" date="2020-05" db="EMBL/GenBank/DDBJ databases">
        <authorList>
            <person name="Whitworth D."/>
        </authorList>
    </citation>
    <scope>NUCLEOTIDE SEQUENCE [LARGE SCALE GENOMIC DNA]</scope>
    <source>
        <strain evidence="6 7">AB043B</strain>
    </source>
</reference>
<feature type="signal peptide" evidence="5">
    <location>
        <begin position="1"/>
        <end position="35"/>
    </location>
</feature>
<dbReference type="PANTHER" id="PTHR11010">
    <property type="entry name" value="PROTEASE S28 PRO-X CARBOXYPEPTIDASE-RELATED"/>
    <property type="match status" value="1"/>
</dbReference>
<comment type="caution">
    <text evidence="6">The sequence shown here is derived from an EMBL/GenBank/DDBJ whole genome shotgun (WGS) entry which is preliminary data.</text>
</comment>
<dbReference type="AlphaFoldDB" id="A0A7Y4KPZ6"/>
<feature type="chain" id="PRO_5031057231" evidence="5">
    <location>
        <begin position="36"/>
        <end position="567"/>
    </location>
</feature>
<dbReference type="GO" id="GO:0006508">
    <property type="term" value="P:proteolysis"/>
    <property type="evidence" value="ECO:0007669"/>
    <property type="project" value="UniProtKB-KW"/>
</dbReference>
<evidence type="ECO:0000256" key="5">
    <source>
        <dbReference type="SAM" id="SignalP"/>
    </source>
</evidence>
<feature type="region of interest" description="Disordered" evidence="4">
    <location>
        <begin position="35"/>
        <end position="102"/>
    </location>
</feature>
<dbReference type="SUPFAM" id="SSF53474">
    <property type="entry name" value="alpha/beta-Hydrolases"/>
    <property type="match status" value="1"/>
</dbReference>
<dbReference type="EMBL" id="JABFJV010000209">
    <property type="protein sequence ID" value="NOK37200.1"/>
    <property type="molecule type" value="Genomic_DNA"/>
</dbReference>
<feature type="compositionally biased region" description="Low complexity" evidence="4">
    <location>
        <begin position="63"/>
        <end position="102"/>
    </location>
</feature>
<evidence type="ECO:0000256" key="4">
    <source>
        <dbReference type="SAM" id="MobiDB-lite"/>
    </source>
</evidence>
<gene>
    <name evidence="6" type="ORF">HMI49_28790</name>
</gene>
<sequence>MKPFLTFQPSHAARRGRWALLFPLLALLGGPVACGDDPDDPRPDGGSQTVDAGSDAGTHDAGPDADAGTDLDAGTGLDAGTDADAGTVTDAGTDADAGTDGGTVACTPSGWVDTPPDLSVIQNTSLDILVRLRAVPGLTVQENPNGANVPAGYRFFILRYNQPSDHAHPECQRFEQRVTLLHKADASPMVLSTSGYNVSTGTGRSEPTQLLAANQLAVEHRFFPPSIPSPADWSHLTIRQSADDFHRLTQALKPIYTGKWVSTGGSKGGETVVFFRRFYPDDMDATVAYVAPIAKRNDERFVTFQDGVGGDAQRACRERLWAFQHEVLSRRENMLALLKAYAAEQELTYSQLGFELALEHGVIETYFAFWQYDSAQNCTRNIPDTTATDQELFDAMDAEVGMSSFADSGIKPYAAYYYQAAVELGWPQPYEKHLGSLIHFPDTDTGEVYSPPGIPYVFRPQAMPDIQDWVSTQGQRLMFIYGSYDPWTAAAYLVGNAQDSYLYTVPGGNHGARISQLPADQQAAAKATLNRWMGLSPLKRAPKAVLSEEPPIFGPHVPPRLRAASRN</sequence>
<evidence type="ECO:0000313" key="6">
    <source>
        <dbReference type="EMBL" id="NOK37200.1"/>
    </source>
</evidence>
<dbReference type="Gene3D" id="3.40.50.1820">
    <property type="entry name" value="alpha/beta hydrolase"/>
    <property type="match status" value="2"/>
</dbReference>
<dbReference type="InterPro" id="IPR029058">
    <property type="entry name" value="AB_hydrolase_fold"/>
</dbReference>
<evidence type="ECO:0000256" key="1">
    <source>
        <dbReference type="ARBA" id="ARBA00022670"/>
    </source>
</evidence>
<keyword evidence="3" id="KW-0378">Hydrolase</keyword>
<dbReference type="RefSeq" id="WP_171437266.1">
    <property type="nucleotide sequence ID" value="NZ_JABFJV010000209.1"/>
</dbReference>
<protein>
    <submittedName>
        <fullName evidence="6">Multidrug transporter</fullName>
    </submittedName>
</protein>
<evidence type="ECO:0000256" key="3">
    <source>
        <dbReference type="ARBA" id="ARBA00022801"/>
    </source>
</evidence>
<evidence type="ECO:0000256" key="2">
    <source>
        <dbReference type="ARBA" id="ARBA00022729"/>
    </source>
</evidence>
<dbReference type="GO" id="GO:0008239">
    <property type="term" value="F:dipeptidyl-peptidase activity"/>
    <property type="evidence" value="ECO:0007669"/>
    <property type="project" value="TreeGrafter"/>
</dbReference>